<dbReference type="EC" id="3.1.4.1" evidence="17"/>
<reference evidence="19" key="1">
    <citation type="journal article" date="2024" name="Gigascience">
        <title>Chromosome-level genome of the poultry shaft louse Menopon gallinae provides insight into the host-switching and adaptive evolution of parasitic lice.</title>
        <authorList>
            <person name="Xu Y."/>
            <person name="Ma L."/>
            <person name="Liu S."/>
            <person name="Liang Y."/>
            <person name="Liu Q."/>
            <person name="He Z."/>
            <person name="Tian L."/>
            <person name="Duan Y."/>
            <person name="Cai W."/>
            <person name="Li H."/>
            <person name="Song F."/>
        </authorList>
    </citation>
    <scope>NUCLEOTIDE SEQUENCE</scope>
    <source>
        <strain evidence="19">Cailab_2023a</strain>
    </source>
</reference>
<proteinExistence type="inferred from homology"/>
<dbReference type="SMART" id="SM00990">
    <property type="entry name" value="VRR_NUC"/>
    <property type="match status" value="1"/>
</dbReference>
<evidence type="ECO:0000256" key="1">
    <source>
        <dbReference type="ARBA" id="ARBA00000983"/>
    </source>
</evidence>
<dbReference type="AlphaFoldDB" id="A0AAW2IB49"/>
<comment type="catalytic activity">
    <reaction evidence="1 17">
        <text>Hydrolytically removes 5'-nucleotides successively from the 3'-hydroxy termini of 3'-hydroxy-terminated oligonucleotides.</text>
        <dbReference type="EC" id="3.1.4.1"/>
    </reaction>
</comment>
<dbReference type="GO" id="GO:0036297">
    <property type="term" value="P:interstrand cross-link repair"/>
    <property type="evidence" value="ECO:0007669"/>
    <property type="project" value="InterPro"/>
</dbReference>
<comment type="caution">
    <text evidence="19">The sequence shown here is derived from an EMBL/GenBank/DDBJ whole genome shotgun (WGS) entry which is preliminary data.</text>
</comment>
<dbReference type="EMBL" id="JARGDH010000001">
    <property type="protein sequence ID" value="KAL0278898.1"/>
    <property type="molecule type" value="Genomic_DNA"/>
</dbReference>
<dbReference type="FunFam" id="3.40.1350.10:FF:000004">
    <property type="entry name" value="Fanconi-associated nuclease"/>
    <property type="match status" value="1"/>
</dbReference>
<evidence type="ECO:0000256" key="13">
    <source>
        <dbReference type="ARBA" id="ARBA00023054"/>
    </source>
</evidence>
<organism evidence="19">
    <name type="scientific">Menopon gallinae</name>
    <name type="common">poultry shaft louse</name>
    <dbReference type="NCBI Taxonomy" id="328185"/>
    <lineage>
        <taxon>Eukaryota</taxon>
        <taxon>Metazoa</taxon>
        <taxon>Ecdysozoa</taxon>
        <taxon>Arthropoda</taxon>
        <taxon>Hexapoda</taxon>
        <taxon>Insecta</taxon>
        <taxon>Pterygota</taxon>
        <taxon>Neoptera</taxon>
        <taxon>Paraneoptera</taxon>
        <taxon>Psocodea</taxon>
        <taxon>Troctomorpha</taxon>
        <taxon>Phthiraptera</taxon>
        <taxon>Amblycera</taxon>
        <taxon>Menoponidae</taxon>
        <taxon>Menopon</taxon>
    </lineage>
</organism>
<name>A0AAW2IB49_9NEOP</name>
<dbReference type="InterPro" id="IPR011856">
    <property type="entry name" value="tRNA_endonuc-like_dom_sf"/>
</dbReference>
<evidence type="ECO:0000259" key="18">
    <source>
        <dbReference type="SMART" id="SM00990"/>
    </source>
</evidence>
<keyword evidence="9 17" id="KW-0378">Hydrolase</keyword>
<evidence type="ECO:0000256" key="12">
    <source>
        <dbReference type="ARBA" id="ARBA00022842"/>
    </source>
</evidence>
<dbReference type="GO" id="GO:0005634">
    <property type="term" value="C:nucleus"/>
    <property type="evidence" value="ECO:0007669"/>
    <property type="project" value="UniProtKB-SubCell"/>
</dbReference>
<keyword evidence="10" id="KW-0862">Zinc</keyword>
<gene>
    <name evidence="19" type="ORF">PYX00_000579</name>
</gene>
<accession>A0AAW2IB49</accession>
<keyword evidence="6" id="KW-0255">Endonuclease</keyword>
<evidence type="ECO:0000256" key="10">
    <source>
        <dbReference type="ARBA" id="ARBA00022833"/>
    </source>
</evidence>
<dbReference type="Gene3D" id="3.40.1350.10">
    <property type="match status" value="1"/>
</dbReference>
<comment type="function">
    <text evidence="17">Nuclease required for the repair of DNA interstrand cross-links (ICL). Acts as a 5'-3' exonuclease that anchors at a cut end of DNA and cleaves DNA successively at every third nucleotide, allowing to excise an ICL from one strand through flanking incisions.</text>
</comment>
<evidence type="ECO:0000256" key="17">
    <source>
        <dbReference type="RuleBase" id="RU365033"/>
    </source>
</evidence>
<dbReference type="PANTHER" id="PTHR15749">
    <property type="entry name" value="FANCONI-ASSOCIATED NUCLEASE 1"/>
    <property type="match status" value="1"/>
</dbReference>
<keyword evidence="7 17" id="KW-0227">DNA damage</keyword>
<evidence type="ECO:0000256" key="16">
    <source>
        <dbReference type="ARBA" id="ARBA00023242"/>
    </source>
</evidence>
<evidence type="ECO:0000256" key="3">
    <source>
        <dbReference type="ARBA" id="ARBA00005533"/>
    </source>
</evidence>
<evidence type="ECO:0000256" key="4">
    <source>
        <dbReference type="ARBA" id="ARBA00022722"/>
    </source>
</evidence>
<keyword evidence="4 17" id="KW-0540">Nuclease</keyword>
<keyword evidence="13" id="KW-0175">Coiled coil</keyword>
<comment type="similarity">
    <text evidence="3 17">Belongs to the FAN1 family.</text>
</comment>
<dbReference type="GO" id="GO:0004528">
    <property type="term" value="F:phosphodiesterase I activity"/>
    <property type="evidence" value="ECO:0007669"/>
    <property type="project" value="UniProtKB-EC"/>
</dbReference>
<evidence type="ECO:0000256" key="6">
    <source>
        <dbReference type="ARBA" id="ARBA00022759"/>
    </source>
</evidence>
<dbReference type="InterPro" id="IPR014883">
    <property type="entry name" value="VRR_NUC"/>
</dbReference>
<evidence type="ECO:0000313" key="19">
    <source>
        <dbReference type="EMBL" id="KAL0278898.1"/>
    </source>
</evidence>
<keyword evidence="5 17" id="KW-0479">Metal-binding</keyword>
<keyword evidence="16 17" id="KW-0539">Nucleus</keyword>
<dbReference type="GO" id="GO:0008270">
    <property type="term" value="F:zinc ion binding"/>
    <property type="evidence" value="ECO:0007669"/>
    <property type="project" value="UniProtKB-KW"/>
</dbReference>
<evidence type="ECO:0000256" key="7">
    <source>
        <dbReference type="ARBA" id="ARBA00022763"/>
    </source>
</evidence>
<dbReference type="GO" id="GO:0008409">
    <property type="term" value="F:5'-3' exonuclease activity"/>
    <property type="evidence" value="ECO:0007669"/>
    <property type="project" value="TreeGrafter"/>
</dbReference>
<keyword evidence="11" id="KW-0269">Exonuclease</keyword>
<sequence>MFCDIIRCLGISKFADICERLVRDFKVYRSGFPDLTLWNPETGKCKFVEVKGPNDKLSPKQMIWLDFLSKINVDCEVCNVKNTASKSPSS</sequence>
<evidence type="ECO:0000256" key="9">
    <source>
        <dbReference type="ARBA" id="ARBA00022801"/>
    </source>
</evidence>
<evidence type="ECO:0000256" key="5">
    <source>
        <dbReference type="ARBA" id="ARBA00022723"/>
    </source>
</evidence>
<evidence type="ECO:0000256" key="8">
    <source>
        <dbReference type="ARBA" id="ARBA00022771"/>
    </source>
</evidence>
<evidence type="ECO:0000256" key="15">
    <source>
        <dbReference type="ARBA" id="ARBA00023211"/>
    </source>
</evidence>
<evidence type="ECO:0000256" key="11">
    <source>
        <dbReference type="ARBA" id="ARBA00022839"/>
    </source>
</evidence>
<dbReference type="PANTHER" id="PTHR15749:SF4">
    <property type="entry name" value="FANCONI-ASSOCIATED NUCLEASE 1"/>
    <property type="match status" value="1"/>
</dbReference>
<dbReference type="Pfam" id="PF08774">
    <property type="entry name" value="VRR_NUC"/>
    <property type="match status" value="1"/>
</dbReference>
<comment type="cofactor">
    <cofactor evidence="17">
        <name>Mg(2+)</name>
        <dbReference type="ChEBI" id="CHEBI:18420"/>
    </cofactor>
    <cofactor evidence="17">
        <name>Mn(2+)</name>
        <dbReference type="ChEBI" id="CHEBI:29035"/>
    </cofactor>
</comment>
<dbReference type="InterPro" id="IPR033315">
    <property type="entry name" value="Fan1-like"/>
</dbReference>
<keyword evidence="12 17" id="KW-0460">Magnesium</keyword>
<comment type="subcellular location">
    <subcellularLocation>
        <location evidence="2 17">Nucleus</location>
    </subcellularLocation>
</comment>
<keyword evidence="14 17" id="KW-0234">DNA repair</keyword>
<protein>
    <recommendedName>
        <fullName evidence="17">Fanconi-associated nuclease</fullName>
        <ecNumber evidence="17">3.1.4.1</ecNumber>
    </recommendedName>
</protein>
<feature type="domain" description="VRR-NUC" evidence="18">
    <location>
        <begin position="1"/>
        <end position="82"/>
    </location>
</feature>
<keyword evidence="15 17" id="KW-0464">Manganese</keyword>
<dbReference type="GO" id="GO:0017108">
    <property type="term" value="F:5'-flap endonuclease activity"/>
    <property type="evidence" value="ECO:0007669"/>
    <property type="project" value="TreeGrafter"/>
</dbReference>
<keyword evidence="8" id="KW-0863">Zinc-finger</keyword>
<dbReference type="GO" id="GO:0070336">
    <property type="term" value="F:flap-structured DNA binding"/>
    <property type="evidence" value="ECO:0007669"/>
    <property type="project" value="TreeGrafter"/>
</dbReference>
<evidence type="ECO:0000256" key="2">
    <source>
        <dbReference type="ARBA" id="ARBA00004123"/>
    </source>
</evidence>
<evidence type="ECO:0000256" key="14">
    <source>
        <dbReference type="ARBA" id="ARBA00023204"/>
    </source>
</evidence>